<evidence type="ECO:0000256" key="3">
    <source>
        <dbReference type="ARBA" id="ARBA00011182"/>
    </source>
</evidence>
<keyword evidence="7" id="KW-0256">Endoplasmic reticulum</keyword>
<name>A0A4U0U798_9PEZI</name>
<feature type="transmembrane region" description="Helical" evidence="7">
    <location>
        <begin position="251"/>
        <end position="269"/>
    </location>
</feature>
<evidence type="ECO:0000256" key="4">
    <source>
        <dbReference type="ARBA" id="ARBA00022692"/>
    </source>
</evidence>
<dbReference type="Proteomes" id="UP000308549">
    <property type="component" value="Unassembled WGS sequence"/>
</dbReference>
<evidence type="ECO:0000256" key="6">
    <source>
        <dbReference type="ARBA" id="ARBA00023136"/>
    </source>
</evidence>
<dbReference type="SUPFAM" id="SSF103481">
    <property type="entry name" value="Multidrug resistance efflux transporter EmrE"/>
    <property type="match status" value="1"/>
</dbReference>
<reference evidence="9 10" key="1">
    <citation type="submission" date="2017-03" db="EMBL/GenBank/DDBJ databases">
        <title>Genomes of endolithic fungi from Antarctica.</title>
        <authorList>
            <person name="Coleine C."/>
            <person name="Masonjones S."/>
            <person name="Stajich J.E."/>
        </authorList>
    </citation>
    <scope>NUCLEOTIDE SEQUENCE [LARGE SCALE GENOMIC DNA]</scope>
    <source>
        <strain evidence="9 10">CCFEE 6315</strain>
    </source>
</reference>
<protein>
    <recommendedName>
        <fullName evidence="7">GDP-mannose transporter</fullName>
        <shortName evidence="7">GMT</shortName>
    </recommendedName>
</protein>
<feature type="transmembrane region" description="Helical" evidence="7">
    <location>
        <begin position="80"/>
        <end position="99"/>
    </location>
</feature>
<evidence type="ECO:0000256" key="1">
    <source>
        <dbReference type="ARBA" id="ARBA00003420"/>
    </source>
</evidence>
<dbReference type="OrthoDB" id="417037at2759"/>
<keyword evidence="7" id="KW-0813">Transport</keyword>
<dbReference type="InterPro" id="IPR037185">
    <property type="entry name" value="EmrE-like"/>
</dbReference>
<evidence type="ECO:0000256" key="7">
    <source>
        <dbReference type="RuleBase" id="RU367097"/>
    </source>
</evidence>
<dbReference type="PANTHER" id="PTHR11132">
    <property type="entry name" value="SOLUTE CARRIER FAMILY 35"/>
    <property type="match status" value="1"/>
</dbReference>
<dbReference type="GO" id="GO:0000139">
    <property type="term" value="C:Golgi membrane"/>
    <property type="evidence" value="ECO:0007669"/>
    <property type="project" value="UniProtKB-SubCell"/>
</dbReference>
<accession>A0A4U0U798</accession>
<organism evidence="9 10">
    <name type="scientific">Salinomyces thailandicus</name>
    <dbReference type="NCBI Taxonomy" id="706561"/>
    <lineage>
        <taxon>Eukaryota</taxon>
        <taxon>Fungi</taxon>
        <taxon>Dikarya</taxon>
        <taxon>Ascomycota</taxon>
        <taxon>Pezizomycotina</taxon>
        <taxon>Dothideomycetes</taxon>
        <taxon>Dothideomycetidae</taxon>
        <taxon>Mycosphaerellales</taxon>
        <taxon>Teratosphaeriaceae</taxon>
        <taxon>Salinomyces</taxon>
    </lineage>
</organism>
<feature type="region of interest" description="Disordered" evidence="8">
    <location>
        <begin position="369"/>
        <end position="392"/>
    </location>
</feature>
<feature type="transmembrane region" description="Helical" evidence="7">
    <location>
        <begin position="218"/>
        <end position="235"/>
    </location>
</feature>
<evidence type="ECO:0000256" key="2">
    <source>
        <dbReference type="ARBA" id="ARBA00010425"/>
    </source>
</evidence>
<keyword evidence="6 7" id="KW-0472">Membrane</keyword>
<dbReference type="GO" id="GO:0030659">
    <property type="term" value="C:cytoplasmic vesicle membrane"/>
    <property type="evidence" value="ECO:0007669"/>
    <property type="project" value="UniProtKB-SubCell"/>
</dbReference>
<comment type="similarity">
    <text evidence="2 7">Belongs to the TPT transporter family. SLC35D subfamily.</text>
</comment>
<feature type="transmembrane region" description="Helical" evidence="7">
    <location>
        <begin position="318"/>
        <end position="338"/>
    </location>
</feature>
<keyword evidence="5 7" id="KW-1133">Transmembrane helix</keyword>
<keyword evidence="7" id="KW-0968">Cytoplasmic vesicle</keyword>
<keyword evidence="10" id="KW-1185">Reference proteome</keyword>
<feature type="compositionally biased region" description="Polar residues" evidence="8">
    <location>
        <begin position="378"/>
        <end position="392"/>
    </location>
</feature>
<proteinExistence type="inferred from homology"/>
<evidence type="ECO:0000256" key="8">
    <source>
        <dbReference type="SAM" id="MobiDB-lite"/>
    </source>
</evidence>
<comment type="function">
    <text evidence="1 7">Involved in the import of GDP-mannose from the cytoplasm into the Golgi lumen.</text>
</comment>
<dbReference type="GO" id="GO:0005789">
    <property type="term" value="C:endoplasmic reticulum membrane"/>
    <property type="evidence" value="ECO:0007669"/>
    <property type="project" value="UniProtKB-SubCell"/>
</dbReference>
<dbReference type="AlphaFoldDB" id="A0A4U0U798"/>
<evidence type="ECO:0000313" key="9">
    <source>
        <dbReference type="EMBL" id="TKA31111.1"/>
    </source>
</evidence>
<dbReference type="InterPro" id="IPR050186">
    <property type="entry name" value="TPT_transporter"/>
</dbReference>
<feature type="transmembrane region" description="Helical" evidence="7">
    <location>
        <begin position="289"/>
        <end position="311"/>
    </location>
</feature>
<evidence type="ECO:0000256" key="5">
    <source>
        <dbReference type="ARBA" id="ARBA00022989"/>
    </source>
</evidence>
<evidence type="ECO:0000313" key="10">
    <source>
        <dbReference type="Proteomes" id="UP000308549"/>
    </source>
</evidence>
<sequence length="392" mass="41998">MDKEKREAGDVAIELGDRPGNTFDAQTPGSRARSPAAGMPAAAGGAASATNNPVISILSYCGSSILMTVTNKYVLSGTGFNLNFFLLCVQSIVCIIAIQTAKQANIITFRDFNTDEARKWFPISLLLIGMIYTSTKALQFLSIPVYTIFKNLTIILIAYGEVLWFGGSVTSMALLSFGLMVLSSVIAAWADIQHALTSYGGDAQTGEAAEKISTLNAGYVWMMLNCFCSAAYVLGMRKRIKLTNFKDFDTMYYNNLLSIPILLLCTLLLENWSSANINLNFPPEHRTTMLITMVVSGLSSVFISYTSAWCVRVTSSTTYSMVGALNKLPIAVSGLVFFDAPVTLPSVSAIGVGFVSGIVYAVAKMRQGKPGGGPGLPTTSASVQSMRDSLKG</sequence>
<comment type="subcellular location">
    <subcellularLocation>
        <location evidence="7">Golgi apparatus membrane</location>
        <topology evidence="7">Multi-pass membrane protein</topology>
    </subcellularLocation>
    <subcellularLocation>
        <location evidence="7">Cytoplasmic vesicle membrane</location>
        <topology evidence="7">Multi-pass membrane protein</topology>
    </subcellularLocation>
    <subcellularLocation>
        <location evidence="7">Endoplasmic reticulum membrane</location>
        <topology evidence="7">Multi-pass membrane protein</topology>
    </subcellularLocation>
</comment>
<feature type="region of interest" description="Disordered" evidence="8">
    <location>
        <begin position="1"/>
        <end position="37"/>
    </location>
</feature>
<dbReference type="NCBIfam" id="TIGR00803">
    <property type="entry name" value="nst"/>
    <property type="match status" value="1"/>
</dbReference>
<keyword evidence="4 7" id="KW-0812">Transmembrane</keyword>
<comment type="subunit">
    <text evidence="3 7">Homooligomer.</text>
</comment>
<feature type="transmembrane region" description="Helical" evidence="7">
    <location>
        <begin position="120"/>
        <end position="142"/>
    </location>
</feature>
<feature type="transmembrane region" description="Helical" evidence="7">
    <location>
        <begin position="172"/>
        <end position="190"/>
    </location>
</feature>
<comment type="caution">
    <text evidence="9">The sequence shown here is derived from an EMBL/GenBank/DDBJ whole genome shotgun (WGS) entry which is preliminary data.</text>
</comment>
<feature type="transmembrane region" description="Helical" evidence="7">
    <location>
        <begin position="344"/>
        <end position="363"/>
    </location>
</feature>
<keyword evidence="7" id="KW-0762">Sugar transport</keyword>
<gene>
    <name evidence="9" type="ORF">B0A50_02080</name>
</gene>
<dbReference type="EMBL" id="NAJL01000009">
    <property type="protein sequence ID" value="TKA31111.1"/>
    <property type="molecule type" value="Genomic_DNA"/>
</dbReference>
<keyword evidence="7" id="KW-0333">Golgi apparatus</keyword>